<reference evidence="6 8" key="2">
    <citation type="submission" date="2019-04" db="EMBL/GenBank/DDBJ databases">
        <title>Microbes associate with the intestines of laboratory mice.</title>
        <authorList>
            <person name="Navarre W."/>
            <person name="Wong E."/>
            <person name="Huang K."/>
            <person name="Tropini C."/>
            <person name="Ng K."/>
            <person name="Yu B."/>
        </authorList>
    </citation>
    <scope>NUCLEOTIDE SEQUENCE [LARGE SCALE GENOMIC DNA]</scope>
    <source>
        <strain evidence="6 8">NM39_I3</strain>
    </source>
</reference>
<reference evidence="5 7" key="1">
    <citation type="submission" date="2018-09" db="EMBL/GenBank/DDBJ databases">
        <title>Murine metabolic-syndrome-specific gut microbial biobank.</title>
        <authorList>
            <person name="Liu C."/>
        </authorList>
    </citation>
    <scope>NUCLEOTIDE SEQUENCE [LARGE SCALE GENOMIC DNA]</scope>
    <source>
        <strain evidence="5 7">8-P5</strain>
    </source>
</reference>
<name>A0A3L7ZSX3_PARDI</name>
<dbReference type="EMBL" id="RAYI01000008">
    <property type="protein sequence ID" value="RLT74381.1"/>
    <property type="molecule type" value="Genomic_DNA"/>
</dbReference>
<evidence type="ECO:0000256" key="3">
    <source>
        <dbReference type="PROSITE-ProRule" id="PRU00339"/>
    </source>
</evidence>
<evidence type="ECO:0000313" key="5">
    <source>
        <dbReference type="EMBL" id="RLT74381.1"/>
    </source>
</evidence>
<dbReference type="InterPro" id="IPR011990">
    <property type="entry name" value="TPR-like_helical_dom_sf"/>
</dbReference>
<dbReference type="PANTHER" id="PTHR45586:SF1">
    <property type="entry name" value="LIPOPOLYSACCHARIDE ASSEMBLY PROTEIN B"/>
    <property type="match status" value="1"/>
</dbReference>
<dbReference type="InterPro" id="IPR051012">
    <property type="entry name" value="CellSynth/LPSAsmb/PSIAsmb"/>
</dbReference>
<organism evidence="5 7">
    <name type="scientific">Parabacteroides distasonis</name>
    <dbReference type="NCBI Taxonomy" id="823"/>
    <lineage>
        <taxon>Bacteria</taxon>
        <taxon>Pseudomonadati</taxon>
        <taxon>Bacteroidota</taxon>
        <taxon>Bacteroidia</taxon>
        <taxon>Bacteroidales</taxon>
        <taxon>Tannerellaceae</taxon>
        <taxon>Parabacteroides</taxon>
    </lineage>
</organism>
<proteinExistence type="predicted"/>
<feature type="repeat" description="TPR" evidence="3">
    <location>
        <begin position="202"/>
        <end position="235"/>
    </location>
</feature>
<evidence type="ECO:0000256" key="2">
    <source>
        <dbReference type="ARBA" id="ARBA00022803"/>
    </source>
</evidence>
<evidence type="ECO:0000256" key="1">
    <source>
        <dbReference type="ARBA" id="ARBA00022737"/>
    </source>
</evidence>
<keyword evidence="4" id="KW-0732">Signal</keyword>
<feature type="signal peptide" evidence="4">
    <location>
        <begin position="1"/>
        <end position="22"/>
    </location>
</feature>
<protein>
    <submittedName>
        <fullName evidence="5">Tetratricopeptide repeat protein</fullName>
    </submittedName>
</protein>
<dbReference type="EMBL" id="SRYM01000040">
    <property type="protein sequence ID" value="TGY56023.1"/>
    <property type="molecule type" value="Genomic_DNA"/>
</dbReference>
<accession>A0A3L7ZSX3</accession>
<dbReference type="Pfam" id="PF14559">
    <property type="entry name" value="TPR_19"/>
    <property type="match status" value="2"/>
</dbReference>
<gene>
    <name evidence="5" type="ORF">D7V78_05270</name>
    <name evidence="6" type="ORF">E5342_13085</name>
</gene>
<feature type="chain" id="PRO_5036339367" evidence="4">
    <location>
        <begin position="23"/>
        <end position="573"/>
    </location>
</feature>
<dbReference type="SUPFAM" id="SSF48452">
    <property type="entry name" value="TPR-like"/>
    <property type="match status" value="2"/>
</dbReference>
<dbReference type="AlphaFoldDB" id="A0A3L7ZSX3"/>
<dbReference type="PANTHER" id="PTHR45586">
    <property type="entry name" value="TPR REPEAT-CONTAINING PROTEIN PA4667"/>
    <property type="match status" value="1"/>
</dbReference>
<dbReference type="Proteomes" id="UP000278164">
    <property type="component" value="Unassembled WGS sequence"/>
</dbReference>
<comment type="caution">
    <text evidence="5">The sequence shown here is derived from an EMBL/GenBank/DDBJ whole genome shotgun (WGS) entry which is preliminary data.</text>
</comment>
<keyword evidence="1" id="KW-0677">Repeat</keyword>
<feature type="repeat" description="TPR" evidence="3">
    <location>
        <begin position="66"/>
        <end position="99"/>
    </location>
</feature>
<evidence type="ECO:0000313" key="8">
    <source>
        <dbReference type="Proteomes" id="UP000310032"/>
    </source>
</evidence>
<dbReference type="PROSITE" id="PS50005">
    <property type="entry name" value="TPR"/>
    <property type="match status" value="3"/>
</dbReference>
<evidence type="ECO:0000313" key="6">
    <source>
        <dbReference type="EMBL" id="TGY56023.1"/>
    </source>
</evidence>
<dbReference type="InterPro" id="IPR019734">
    <property type="entry name" value="TPR_rpt"/>
</dbReference>
<dbReference type="SMART" id="SM00028">
    <property type="entry name" value="TPR"/>
    <property type="match status" value="11"/>
</dbReference>
<dbReference type="Proteomes" id="UP000310032">
    <property type="component" value="Unassembled WGS sequence"/>
</dbReference>
<dbReference type="OrthoDB" id="9814220at2"/>
<dbReference type="RefSeq" id="WP_121735314.1">
    <property type="nucleotide sequence ID" value="NZ_QXXG01000020.1"/>
</dbReference>
<keyword evidence="2 3" id="KW-0802">TPR repeat</keyword>
<sequence length="573" mass="65855">MFKQLIYLISFLSLVAVLSAGATETEKGQRKFDYFFYEGLNLKNAGKFDAAYDAFNHCLEIDSTAAPVLYELSSFYVQLNRPEKAVEMLKRAVANSKDNFTYKMALASITRNLGMYGEAAEEYEELVRDYPEKEELNYYLADALTQAGEIGKAIEAYDALESVMGMNEAISMQKYKLYVQLEKPEEAFKEIEKLAAKYPMEARYQIVLGDLHLENGEMDKALACYQKANEIDPTDPYYIVSMANYYEAKGDKEAAEQQIRSALVNEKLDVETKVNILSRYILKLQQTKQGTEKANHLFQTLLEQHPEDIDLKLMYGGLLMAQGKTEEAKFQFQLVTEMEPGNAGAWQQLLNLALKGEDIPEVIRICTACMELFPESPEYYFYLGIAYYQQQKYQEALNTYYAGLNIIPKENLPLKSDFYGQIGDIYYQMGGQLEQAYKAYDEALKYNDKNVVVLNNYSYFLSLEKKDLKKAERMSAQCIKLEPDNATYLDTYAWIFFVQGNYTLAKIYIESALEKDKTKSAELVDHYGDILFMNGDKEKAVEQWKKAKEMGKDSEILNRKIAEQQYIEDENAK</sequence>
<evidence type="ECO:0000313" key="7">
    <source>
        <dbReference type="Proteomes" id="UP000278164"/>
    </source>
</evidence>
<dbReference type="Pfam" id="PF13181">
    <property type="entry name" value="TPR_8"/>
    <property type="match status" value="1"/>
</dbReference>
<dbReference type="Pfam" id="PF13432">
    <property type="entry name" value="TPR_16"/>
    <property type="match status" value="3"/>
</dbReference>
<feature type="repeat" description="TPR" evidence="3">
    <location>
        <begin position="377"/>
        <end position="410"/>
    </location>
</feature>
<evidence type="ECO:0000256" key="4">
    <source>
        <dbReference type="SAM" id="SignalP"/>
    </source>
</evidence>
<dbReference type="Gene3D" id="1.25.40.10">
    <property type="entry name" value="Tetratricopeptide repeat domain"/>
    <property type="match status" value="3"/>
</dbReference>